<sequence>MSQYDKRDPKTLYPAPPFPKQEQSLPGAAWKMDPRPDHGEQSYVGKERLQGYRGIVTGADSGIGRAAAIGLSREGADLVLAYLPDEQEDAEAVRDLLEGEGRRAVLFPGDISDEQYCKDLVQKAVDEFGGLDTLVMVAGRMDSNDDILTLDTAAIDSTFKTNIYSLFWLTKAAVPHMEPGSTIVTTGSTQASSPSPDKIDYAVSKGAIKLFTQAIAQQLAPKGIRVNSVAPGPVWTPLQPGSDDAETVSSFGEDSPLGRPGQPAELAAAYVHLVSPESSYQTGSTIAIAGGMPVF</sequence>
<dbReference type="InterPro" id="IPR020904">
    <property type="entry name" value="Sc_DH/Rdtase_CS"/>
</dbReference>
<dbReference type="PROSITE" id="PS00061">
    <property type="entry name" value="ADH_SHORT"/>
    <property type="match status" value="1"/>
</dbReference>
<feature type="region of interest" description="Disordered" evidence="3">
    <location>
        <begin position="237"/>
        <end position="259"/>
    </location>
</feature>
<feature type="region of interest" description="Disordered" evidence="3">
    <location>
        <begin position="1"/>
        <end position="42"/>
    </location>
</feature>
<dbReference type="PANTHER" id="PTHR48107">
    <property type="entry name" value="NADPH-DEPENDENT ALDEHYDE REDUCTASE-LIKE PROTEIN, CHLOROPLASTIC-RELATED"/>
    <property type="match status" value="1"/>
</dbReference>
<dbReference type="Gene3D" id="3.40.50.720">
    <property type="entry name" value="NAD(P)-binding Rossmann-like Domain"/>
    <property type="match status" value="1"/>
</dbReference>
<dbReference type="Pfam" id="PF13561">
    <property type="entry name" value="adh_short_C2"/>
    <property type="match status" value="1"/>
</dbReference>
<evidence type="ECO:0000256" key="2">
    <source>
        <dbReference type="ARBA" id="ARBA00023002"/>
    </source>
</evidence>
<dbReference type="Proteomes" id="UP001500121">
    <property type="component" value="Unassembled WGS sequence"/>
</dbReference>
<organism evidence="4 5">
    <name type="scientific">Amnibacterium soli</name>
    <dbReference type="NCBI Taxonomy" id="1282736"/>
    <lineage>
        <taxon>Bacteria</taxon>
        <taxon>Bacillati</taxon>
        <taxon>Actinomycetota</taxon>
        <taxon>Actinomycetes</taxon>
        <taxon>Micrococcales</taxon>
        <taxon>Microbacteriaceae</taxon>
        <taxon>Amnibacterium</taxon>
    </lineage>
</organism>
<protein>
    <submittedName>
        <fullName evidence="4">SDR family oxidoreductase</fullName>
    </submittedName>
</protein>
<accession>A0ABP8Z2G5</accession>
<dbReference type="EMBL" id="BAABLP010000002">
    <property type="protein sequence ID" value="GAA4744543.1"/>
    <property type="molecule type" value="Genomic_DNA"/>
</dbReference>
<proteinExistence type="inferred from homology"/>
<keyword evidence="2" id="KW-0560">Oxidoreductase</keyword>
<comment type="similarity">
    <text evidence="1">Belongs to the short-chain dehydrogenases/reductases (SDR) family.</text>
</comment>
<name>A0ABP8Z2G5_9MICO</name>
<evidence type="ECO:0000256" key="1">
    <source>
        <dbReference type="ARBA" id="ARBA00006484"/>
    </source>
</evidence>
<reference evidence="5" key="1">
    <citation type="journal article" date="2019" name="Int. J. Syst. Evol. Microbiol.">
        <title>The Global Catalogue of Microorganisms (GCM) 10K type strain sequencing project: providing services to taxonomists for standard genome sequencing and annotation.</title>
        <authorList>
            <consortium name="The Broad Institute Genomics Platform"/>
            <consortium name="The Broad Institute Genome Sequencing Center for Infectious Disease"/>
            <person name="Wu L."/>
            <person name="Ma J."/>
        </authorList>
    </citation>
    <scope>NUCLEOTIDE SEQUENCE [LARGE SCALE GENOMIC DNA]</scope>
    <source>
        <strain evidence="5">JCM 19015</strain>
    </source>
</reference>
<evidence type="ECO:0000313" key="4">
    <source>
        <dbReference type="EMBL" id="GAA4744543.1"/>
    </source>
</evidence>
<dbReference type="InterPro" id="IPR002347">
    <property type="entry name" value="SDR_fam"/>
</dbReference>
<feature type="compositionally biased region" description="Basic and acidic residues" evidence="3">
    <location>
        <begin position="1"/>
        <end position="10"/>
    </location>
</feature>
<evidence type="ECO:0000313" key="5">
    <source>
        <dbReference type="Proteomes" id="UP001500121"/>
    </source>
</evidence>
<dbReference type="InterPro" id="IPR036291">
    <property type="entry name" value="NAD(P)-bd_dom_sf"/>
</dbReference>
<feature type="compositionally biased region" description="Basic and acidic residues" evidence="3">
    <location>
        <begin position="32"/>
        <end position="42"/>
    </location>
</feature>
<comment type="caution">
    <text evidence="4">The sequence shown here is derived from an EMBL/GenBank/DDBJ whole genome shotgun (WGS) entry which is preliminary data.</text>
</comment>
<dbReference type="PRINTS" id="PR00081">
    <property type="entry name" value="GDHRDH"/>
</dbReference>
<dbReference type="RefSeq" id="WP_345480473.1">
    <property type="nucleotide sequence ID" value="NZ_BAABLP010000002.1"/>
</dbReference>
<evidence type="ECO:0000256" key="3">
    <source>
        <dbReference type="SAM" id="MobiDB-lite"/>
    </source>
</evidence>
<dbReference type="SUPFAM" id="SSF51735">
    <property type="entry name" value="NAD(P)-binding Rossmann-fold domains"/>
    <property type="match status" value="1"/>
</dbReference>
<gene>
    <name evidence="4" type="ORF">GCM10025783_15310</name>
</gene>
<dbReference type="PANTHER" id="PTHR48107:SF16">
    <property type="entry name" value="NADPH-DEPENDENT ALDEHYDE REDUCTASE 1, CHLOROPLASTIC"/>
    <property type="match status" value="1"/>
</dbReference>
<keyword evidence="5" id="KW-1185">Reference proteome</keyword>